<evidence type="ECO:0000259" key="3">
    <source>
        <dbReference type="Pfam" id="PF03364"/>
    </source>
</evidence>
<keyword evidence="2" id="KW-1133">Transmembrane helix</keyword>
<feature type="compositionally biased region" description="Basic and acidic residues" evidence="1">
    <location>
        <begin position="235"/>
        <end position="258"/>
    </location>
</feature>
<dbReference type="CDD" id="cd07817">
    <property type="entry name" value="SRPBCC_8"/>
    <property type="match status" value="1"/>
</dbReference>
<dbReference type="InterPro" id="IPR005031">
    <property type="entry name" value="COQ10_START"/>
</dbReference>
<dbReference type="SUPFAM" id="SSF55961">
    <property type="entry name" value="Bet v1-like"/>
    <property type="match status" value="1"/>
</dbReference>
<evidence type="ECO:0000256" key="1">
    <source>
        <dbReference type="SAM" id="MobiDB-lite"/>
    </source>
</evidence>
<sequence>MTDQTDNTDKTENITIPEKTLFAALGAMFLASSLRSRSTLGTLVLGAAGAGMGYLALKGKQPLAPALKIEQTDTPGEVLIRDAVTINKPADELYAIWRNLPYLPHLMSHLQSVEVLDEKRSKWTAKAPLGQAVSWEAELTADEPGRRIAWQSLPGSTIENSGEVQFQPAPGQRGTQITVNMTYKPPLGATGAVLARLFGEEPAQQLRDDLMRFKREQELGFAPTTNGQTSGRPDAGQKTKTGEESPKAEQDQRKAGNA</sequence>
<dbReference type="Proteomes" id="UP000286287">
    <property type="component" value="Unassembled WGS sequence"/>
</dbReference>
<evidence type="ECO:0000256" key="2">
    <source>
        <dbReference type="SAM" id="Phobius"/>
    </source>
</evidence>
<evidence type="ECO:0000313" key="4">
    <source>
        <dbReference type="EMBL" id="RJF69000.1"/>
    </source>
</evidence>
<dbReference type="PANTHER" id="PTHR33824">
    <property type="entry name" value="POLYKETIDE CYCLASE/DEHYDRASE AND LIPID TRANSPORT SUPERFAMILY PROTEIN"/>
    <property type="match status" value="1"/>
</dbReference>
<keyword evidence="2" id="KW-0472">Membrane</keyword>
<keyword evidence="2" id="KW-0812">Transmembrane</keyword>
<feature type="region of interest" description="Disordered" evidence="1">
    <location>
        <begin position="214"/>
        <end position="258"/>
    </location>
</feature>
<proteinExistence type="predicted"/>
<feature type="domain" description="Coenzyme Q-binding protein COQ10 START" evidence="3">
    <location>
        <begin position="86"/>
        <end position="210"/>
    </location>
</feature>
<dbReference type="Pfam" id="PF03364">
    <property type="entry name" value="Polyketide_cyc"/>
    <property type="match status" value="1"/>
</dbReference>
<dbReference type="InterPro" id="IPR023393">
    <property type="entry name" value="START-like_dom_sf"/>
</dbReference>
<protein>
    <submittedName>
        <fullName evidence="4">Cyclase</fullName>
    </submittedName>
</protein>
<evidence type="ECO:0000313" key="5">
    <source>
        <dbReference type="Proteomes" id="UP000286287"/>
    </source>
</evidence>
<name>A0A418UZW8_9DEIO</name>
<reference evidence="4 5" key="1">
    <citation type="submission" date="2018-09" db="EMBL/GenBank/DDBJ databases">
        <authorList>
            <person name="Zhu H."/>
        </authorList>
    </citation>
    <scope>NUCLEOTIDE SEQUENCE [LARGE SCALE GENOMIC DNA]</scope>
    <source>
        <strain evidence="4 5">K2S05-167</strain>
    </source>
</reference>
<dbReference type="EMBL" id="QYUJ01000030">
    <property type="protein sequence ID" value="RJF69000.1"/>
    <property type="molecule type" value="Genomic_DNA"/>
</dbReference>
<organism evidence="4 5">
    <name type="scientific">Deinococcus cavernae</name>
    <dbReference type="NCBI Taxonomy" id="2320857"/>
    <lineage>
        <taxon>Bacteria</taxon>
        <taxon>Thermotogati</taxon>
        <taxon>Deinococcota</taxon>
        <taxon>Deinococci</taxon>
        <taxon>Deinococcales</taxon>
        <taxon>Deinococcaceae</taxon>
        <taxon>Deinococcus</taxon>
    </lineage>
</organism>
<dbReference type="OrthoDB" id="9797595at2"/>
<dbReference type="Gene3D" id="3.30.530.20">
    <property type="match status" value="1"/>
</dbReference>
<feature type="transmembrane region" description="Helical" evidence="2">
    <location>
        <begin position="38"/>
        <end position="57"/>
    </location>
</feature>
<gene>
    <name evidence="4" type="ORF">D3875_21990</name>
</gene>
<comment type="caution">
    <text evidence="4">The sequence shown here is derived from an EMBL/GenBank/DDBJ whole genome shotgun (WGS) entry which is preliminary data.</text>
</comment>
<dbReference type="PANTHER" id="PTHR33824:SF7">
    <property type="entry name" value="POLYKETIDE CYCLASE_DEHYDRASE AND LIPID TRANSPORT SUPERFAMILY PROTEIN"/>
    <property type="match status" value="1"/>
</dbReference>
<accession>A0A418UZW8</accession>
<dbReference type="InterPro" id="IPR047137">
    <property type="entry name" value="ORF3"/>
</dbReference>
<keyword evidence="5" id="KW-1185">Reference proteome</keyword>
<dbReference type="RefSeq" id="WP_119766864.1">
    <property type="nucleotide sequence ID" value="NZ_QYUJ01000030.1"/>
</dbReference>
<dbReference type="AlphaFoldDB" id="A0A418UZW8"/>